<dbReference type="EMBL" id="JAEHOE010000200">
    <property type="protein sequence ID" value="KAG2482827.1"/>
    <property type="molecule type" value="Genomic_DNA"/>
</dbReference>
<reference evidence="3" key="1">
    <citation type="journal article" date="2020" name="bioRxiv">
        <title>Comparative genomics of Chlamydomonas.</title>
        <authorList>
            <person name="Craig R.J."/>
            <person name="Hasan A.R."/>
            <person name="Ness R.W."/>
            <person name="Keightley P.D."/>
        </authorList>
    </citation>
    <scope>NUCLEOTIDE SEQUENCE</scope>
    <source>
        <strain evidence="3">CCAP 11/70</strain>
    </source>
</reference>
<keyword evidence="4" id="KW-1185">Reference proteome</keyword>
<dbReference type="GO" id="GO:0071944">
    <property type="term" value="C:cell periphery"/>
    <property type="evidence" value="ECO:0007669"/>
    <property type="project" value="TreeGrafter"/>
</dbReference>
<dbReference type="GO" id="GO:0004620">
    <property type="term" value="F:phospholipase activity"/>
    <property type="evidence" value="ECO:0007669"/>
    <property type="project" value="TreeGrafter"/>
</dbReference>
<dbReference type="OrthoDB" id="541334at2759"/>
<dbReference type="PANTHER" id="PTHR12393">
    <property type="entry name" value="SPHINGOMYELIN PHOSPHODIESTERASE RELATED"/>
    <property type="match status" value="1"/>
</dbReference>
<evidence type="ECO:0000256" key="2">
    <source>
        <dbReference type="SAM" id="MobiDB-lite"/>
    </source>
</evidence>
<feature type="region of interest" description="Disordered" evidence="2">
    <location>
        <begin position="216"/>
        <end position="256"/>
    </location>
</feature>
<dbReference type="GO" id="GO:0016020">
    <property type="term" value="C:membrane"/>
    <property type="evidence" value="ECO:0007669"/>
    <property type="project" value="TreeGrafter"/>
</dbReference>
<feature type="region of interest" description="Disordered" evidence="2">
    <location>
        <begin position="464"/>
        <end position="540"/>
    </location>
</feature>
<organism evidence="3 4">
    <name type="scientific">Edaphochlamys debaryana</name>
    <dbReference type="NCBI Taxonomy" id="47281"/>
    <lineage>
        <taxon>Eukaryota</taxon>
        <taxon>Viridiplantae</taxon>
        <taxon>Chlorophyta</taxon>
        <taxon>core chlorophytes</taxon>
        <taxon>Chlorophyceae</taxon>
        <taxon>CS clade</taxon>
        <taxon>Chlamydomonadales</taxon>
        <taxon>Chlamydomonadales incertae sedis</taxon>
        <taxon>Edaphochlamys</taxon>
    </lineage>
</organism>
<keyword evidence="1" id="KW-0175">Coiled coil</keyword>
<sequence length="668" mass="67039">MCSRRRQLQGSSAAAAGSWIRSRAAGLPGGSRSGGGSRRGRCGRWVRGLGLGPGLGLGCEGPVLAALRGGHAHLAAWLRRRAALHAPHVSSYMSYDRYGKYGGGAACGGDDGGFEGRMLAAAAEGCGLPVLTWLCDEGELGAADGPSQNGRGRGPEPDWAHRPLLQRLGLEGPAIRALRLQRLSGPERDAVLAAAVRSPTPDWRAKVEWLEAALAAAPPPEDADAETDAAAAGGGRRRRRRRRGLPGPHHVAAPPPPAVQVLTSLIAYGVRPSADAARNAAARGQVAAAAALAAAAAPVNVAATARHAAAGGHVDVMTWMQAHVGLGLGLGVEGLAMAAASSGAVEALEWVERERQAERGAAGAAEDLAAAAGSEPALEWLLAHGASWDASPPAPGGGPYERPSLAGDLPTLAALRRLAAPLPPGLLAACVGADVEQPVLTWLTDAGAPVDWGAAEAAAWEVPRPGPGLAWLASERRRRGPRLSPADEQDPDDGAGGVSSFTLGKPAGGGRRRSHLAGPGIGGGPAGPSADGGWDPLANAMTAPPAAAEAAAAAVGSRRRSGSAGAAAAKPAAGRKAAAAAAAVKEEVEEEVENAEEDDEDWGEAEVLDAAKRRRCEAAAGAAEGGGAGGDGGGVMRAVQSGGAMEVTSWQRAHGGPLACVKEATQGF</sequence>
<feature type="coiled-coil region" evidence="1">
    <location>
        <begin position="578"/>
        <end position="605"/>
    </location>
</feature>
<dbReference type="GO" id="GO:0046513">
    <property type="term" value="P:ceramide biosynthetic process"/>
    <property type="evidence" value="ECO:0007669"/>
    <property type="project" value="TreeGrafter"/>
</dbReference>
<dbReference type="GO" id="GO:0030149">
    <property type="term" value="P:sphingolipid catabolic process"/>
    <property type="evidence" value="ECO:0007669"/>
    <property type="project" value="TreeGrafter"/>
</dbReference>
<evidence type="ECO:0000313" key="4">
    <source>
        <dbReference type="Proteomes" id="UP000612055"/>
    </source>
</evidence>
<feature type="compositionally biased region" description="Basic residues" evidence="2">
    <location>
        <begin position="235"/>
        <end position="244"/>
    </location>
</feature>
<gene>
    <name evidence="3" type="ORF">HYH03_018264</name>
</gene>
<proteinExistence type="predicted"/>
<dbReference type="Proteomes" id="UP000612055">
    <property type="component" value="Unassembled WGS sequence"/>
</dbReference>
<evidence type="ECO:0000256" key="1">
    <source>
        <dbReference type="SAM" id="Coils"/>
    </source>
</evidence>
<dbReference type="PANTHER" id="PTHR12393:SF6">
    <property type="entry name" value="SPHINGOMYELIN PHOSPHODIESTERASE 2"/>
    <property type="match status" value="1"/>
</dbReference>
<comment type="caution">
    <text evidence="3">The sequence shown here is derived from an EMBL/GenBank/DDBJ whole genome shotgun (WGS) entry which is preliminary data.</text>
</comment>
<evidence type="ECO:0000313" key="3">
    <source>
        <dbReference type="EMBL" id="KAG2482827.1"/>
    </source>
</evidence>
<dbReference type="AlphaFoldDB" id="A0A835XGV4"/>
<name>A0A835XGV4_9CHLO</name>
<protein>
    <submittedName>
        <fullName evidence="3">Uncharacterized protein</fullName>
    </submittedName>
</protein>
<accession>A0A835XGV4</accession>
<dbReference type="GO" id="GO:0005783">
    <property type="term" value="C:endoplasmic reticulum"/>
    <property type="evidence" value="ECO:0007669"/>
    <property type="project" value="TreeGrafter"/>
</dbReference>